<dbReference type="PROSITE" id="PS00101">
    <property type="entry name" value="HEXAPEP_TRANSFERASES"/>
    <property type="match status" value="1"/>
</dbReference>
<dbReference type="InterPro" id="IPR051159">
    <property type="entry name" value="Hexapeptide_acetyltransf"/>
</dbReference>
<dbReference type="STRING" id="92835.RS81_02748"/>
<proteinExistence type="predicted"/>
<gene>
    <name evidence="4" type="primary">lacA_2</name>
    <name evidence="4" type="ORF">RS81_02748</name>
</gene>
<comment type="caution">
    <text evidence="4">The sequence shown here is derived from an EMBL/GenBank/DDBJ whole genome shotgun (WGS) entry which is preliminary data.</text>
</comment>
<dbReference type="GO" id="GO:0008870">
    <property type="term" value="F:galactoside O-acetyltransferase activity"/>
    <property type="evidence" value="ECO:0007669"/>
    <property type="project" value="UniProtKB-EC"/>
</dbReference>
<name>A0A0M2GXK9_9MICO</name>
<dbReference type="CDD" id="cd04647">
    <property type="entry name" value="LbH_MAT_like"/>
    <property type="match status" value="1"/>
</dbReference>
<keyword evidence="4" id="KW-0012">Acyltransferase</keyword>
<dbReference type="Gene3D" id="2.160.10.10">
    <property type="entry name" value="Hexapeptide repeat proteins"/>
    <property type="match status" value="1"/>
</dbReference>
<dbReference type="PANTHER" id="PTHR23416:SF78">
    <property type="entry name" value="LIPOPOLYSACCHARIDE BIOSYNTHESIS O-ACETYL TRANSFERASE WBBJ-RELATED"/>
    <property type="match status" value="1"/>
</dbReference>
<evidence type="ECO:0000313" key="5">
    <source>
        <dbReference type="Proteomes" id="UP000033956"/>
    </source>
</evidence>
<dbReference type="AlphaFoldDB" id="A0A0M2GXK9"/>
<evidence type="ECO:0000256" key="2">
    <source>
        <dbReference type="ARBA" id="ARBA00022737"/>
    </source>
</evidence>
<dbReference type="EMBL" id="JYIZ01000055">
    <property type="protein sequence ID" value="KJL38474.1"/>
    <property type="molecule type" value="Genomic_DNA"/>
</dbReference>
<evidence type="ECO:0000313" key="4">
    <source>
        <dbReference type="EMBL" id="KJL38474.1"/>
    </source>
</evidence>
<feature type="compositionally biased region" description="Low complexity" evidence="3">
    <location>
        <begin position="179"/>
        <end position="201"/>
    </location>
</feature>
<dbReference type="OrthoDB" id="2643438at2"/>
<dbReference type="EC" id="2.3.1.18" evidence="4"/>
<dbReference type="PANTHER" id="PTHR23416">
    <property type="entry name" value="SIALIC ACID SYNTHASE-RELATED"/>
    <property type="match status" value="1"/>
</dbReference>
<dbReference type="InterPro" id="IPR001451">
    <property type="entry name" value="Hexapep"/>
</dbReference>
<keyword evidence="2" id="KW-0677">Repeat</keyword>
<accession>A0A0M2GXK9</accession>
<dbReference type="RefSeq" id="WP_084613670.1">
    <property type="nucleotide sequence ID" value="NZ_BAAAUP010000003.1"/>
</dbReference>
<dbReference type="Pfam" id="PF00132">
    <property type="entry name" value="Hexapep"/>
    <property type="match status" value="1"/>
</dbReference>
<dbReference type="Proteomes" id="UP000033956">
    <property type="component" value="Unassembled WGS sequence"/>
</dbReference>
<reference evidence="4 5" key="1">
    <citation type="submission" date="2015-02" db="EMBL/GenBank/DDBJ databases">
        <title>Draft genome sequences of ten Microbacterium spp. with emphasis on heavy metal contaminated environments.</title>
        <authorList>
            <person name="Corretto E."/>
        </authorList>
    </citation>
    <scope>NUCLEOTIDE SEQUENCE [LARGE SCALE GENOMIC DNA]</scope>
    <source>
        <strain evidence="4 5">DSM 12510</strain>
    </source>
</reference>
<dbReference type="InterPro" id="IPR011004">
    <property type="entry name" value="Trimer_LpxA-like_sf"/>
</dbReference>
<dbReference type="PATRIC" id="fig|92835.4.peg.2784"/>
<dbReference type="InterPro" id="IPR018357">
    <property type="entry name" value="Hexapep_transf_CS"/>
</dbReference>
<keyword evidence="5" id="KW-1185">Reference proteome</keyword>
<protein>
    <submittedName>
        <fullName evidence="4">Galactoside O-acetyltransferase</fullName>
        <ecNumber evidence="4">2.3.1.18</ecNumber>
    </submittedName>
</protein>
<feature type="region of interest" description="Disordered" evidence="3">
    <location>
        <begin position="179"/>
        <end position="209"/>
    </location>
</feature>
<evidence type="ECO:0000256" key="3">
    <source>
        <dbReference type="SAM" id="MobiDB-lite"/>
    </source>
</evidence>
<evidence type="ECO:0000256" key="1">
    <source>
        <dbReference type="ARBA" id="ARBA00022679"/>
    </source>
</evidence>
<dbReference type="SUPFAM" id="SSF51161">
    <property type="entry name" value="Trimeric LpxA-like enzymes"/>
    <property type="match status" value="1"/>
</dbReference>
<keyword evidence="1 4" id="KW-0808">Transferase</keyword>
<sequence>MRRLLRALGSVLDPRVYLHGLRILHFYGYAHVAQVRRLTRGPGVSFAPNVSFRNAERIVIGAGTHIGEYSTIWAGNSIGRITFGEKALLAPRVTITASNYGIERGTAPMDQPKIEQDIVIGAGTWLGADVVVLAGVTIGDGAVIAAGAVVTKDVPPDAIAGGVPAKVIGWRMDAAGVRSAEAPDAAATDASPSPDAAPPVDADLERGAA</sequence>
<organism evidence="4 5">
    <name type="scientific">Microbacterium terrae</name>
    <dbReference type="NCBI Taxonomy" id="69369"/>
    <lineage>
        <taxon>Bacteria</taxon>
        <taxon>Bacillati</taxon>
        <taxon>Actinomycetota</taxon>
        <taxon>Actinomycetes</taxon>
        <taxon>Micrococcales</taxon>
        <taxon>Microbacteriaceae</taxon>
        <taxon>Microbacterium</taxon>
    </lineage>
</organism>